<dbReference type="PANTHER" id="PTHR43694">
    <property type="entry name" value="RIBONUCLEASE J"/>
    <property type="match status" value="1"/>
</dbReference>
<organism evidence="5 6">
    <name type="scientific">Methanobacterium spitsbergense</name>
    <dbReference type="NCBI Taxonomy" id="2874285"/>
    <lineage>
        <taxon>Archaea</taxon>
        <taxon>Methanobacteriati</taxon>
        <taxon>Methanobacteriota</taxon>
        <taxon>Methanomada group</taxon>
        <taxon>Methanobacteria</taxon>
        <taxon>Methanobacteriales</taxon>
        <taxon>Methanobacteriaceae</taxon>
        <taxon>Methanobacterium</taxon>
    </lineage>
</organism>
<keyword evidence="1" id="KW-0378">Hydrolase</keyword>
<evidence type="ECO:0000259" key="4">
    <source>
        <dbReference type="Pfam" id="PF12706"/>
    </source>
</evidence>
<dbReference type="Pfam" id="PF07521">
    <property type="entry name" value="RMMBL"/>
    <property type="match status" value="1"/>
</dbReference>
<feature type="domain" description="Metallo-beta-lactamase" evidence="4">
    <location>
        <begin position="86"/>
        <end position="217"/>
    </location>
</feature>
<name>A0A8T5ULH0_9EURY</name>
<dbReference type="InterPro" id="IPR001279">
    <property type="entry name" value="Metallo-B-lactamas"/>
</dbReference>
<comment type="caution">
    <text evidence="5">The sequence shown here is derived from an EMBL/GenBank/DDBJ whole genome shotgun (WGS) entry which is preliminary data.</text>
</comment>
<proteinExistence type="predicted"/>
<accession>A0A8T5ULH0</accession>
<sequence length="497" mass="57550">MVKIDFYGGVDEIGGNKILLGSNFTSIFLDFGMSFNKANDYFSEFLQPRKGNGIMDFIEMGLLPKIKGVYRDDYLRHCGLNSLKKPSVQGLLLSHAHMDHSAYIHHLRHDIPLYMTEESQLILKVLEDTSVISFGETLEYKQTFHFTPKKRVEGFKRLTGKDARIERELNIVKPYKNFEIGDFTIKSAPVDHSLPGATGFIIEDNKETLVYTGDLRFHGRKPEITKKFVKESKKANPHVMISEGTRIDNPSTETEEDIEIKAKTLISGFNGLVIVNFPVRDLDRLLTFYKVARETDRILVVNLKQAYMLKLFSGRGYPELKDVGVYVPKRGWGLIGDDSFVCWDGKWLCGSEIDESQRSSDFKNWEREFIEGDNTVNYMDLRKDPEKYLFRCDFFELKELIDVKPEKAIYIKSVTEPFDDEMEFDEKRVNNWLKHFNLCPVYKMHVSGHASGPELLEMIRDVHPEILYPIHTENKELFKVLEEDGIKVVYPHQSKKL</sequence>
<feature type="domain" description="Zn-dependent metallo-hydrolase RNA specificity" evidence="3">
    <location>
        <begin position="441"/>
        <end position="491"/>
    </location>
</feature>
<dbReference type="EMBL" id="JAIOUQ010000003">
    <property type="protein sequence ID" value="MBZ2164702.1"/>
    <property type="molecule type" value="Genomic_DNA"/>
</dbReference>
<dbReference type="Gene3D" id="3.40.50.10710">
    <property type="entry name" value="Metallo-hydrolase/oxidoreductase"/>
    <property type="match status" value="1"/>
</dbReference>
<dbReference type="AlphaFoldDB" id="A0A8T5ULH0"/>
<reference evidence="6" key="1">
    <citation type="journal article" date="2022" name="Microbiol. Resour. Announc.">
        <title>Draft Genome Sequence of a Methanogenic Archaeon from West Spitsbergen Permafrost.</title>
        <authorList>
            <person name="Trubitsyn V."/>
            <person name="Rivkina E."/>
            <person name="Shcherbakova V."/>
        </authorList>
    </citation>
    <scope>NUCLEOTIDE SEQUENCE [LARGE SCALE GENOMIC DNA]</scope>
    <source>
        <strain evidence="6">VT</strain>
    </source>
</reference>
<gene>
    <name evidence="5" type="ORF">K8N75_01370</name>
</gene>
<dbReference type="CDD" id="cd07732">
    <property type="entry name" value="metallo-hydrolase-like_MBL-fold"/>
    <property type="match status" value="1"/>
</dbReference>
<dbReference type="InterPro" id="IPR011108">
    <property type="entry name" value="RMMBL"/>
</dbReference>
<dbReference type="InterPro" id="IPR042173">
    <property type="entry name" value="RNase_J_2"/>
</dbReference>
<keyword evidence="1" id="KW-0269">Exonuclease</keyword>
<keyword evidence="6" id="KW-1185">Reference proteome</keyword>
<dbReference type="Proteomes" id="UP000825933">
    <property type="component" value="Unassembled WGS sequence"/>
</dbReference>
<evidence type="ECO:0000313" key="5">
    <source>
        <dbReference type="EMBL" id="MBZ2164702.1"/>
    </source>
</evidence>
<dbReference type="GO" id="GO:0003723">
    <property type="term" value="F:RNA binding"/>
    <property type="evidence" value="ECO:0007669"/>
    <property type="project" value="UniProtKB-KW"/>
</dbReference>
<dbReference type="SUPFAM" id="SSF56281">
    <property type="entry name" value="Metallo-hydrolase/oxidoreductase"/>
    <property type="match status" value="1"/>
</dbReference>
<dbReference type="InterPro" id="IPR036866">
    <property type="entry name" value="RibonucZ/Hydroxyglut_hydro"/>
</dbReference>
<dbReference type="Pfam" id="PF12706">
    <property type="entry name" value="Lactamase_B_2"/>
    <property type="match status" value="1"/>
</dbReference>
<keyword evidence="1" id="KW-0540">Nuclease</keyword>
<dbReference type="GO" id="GO:0004540">
    <property type="term" value="F:RNA nuclease activity"/>
    <property type="evidence" value="ECO:0007669"/>
    <property type="project" value="UniProtKB-ARBA"/>
</dbReference>
<dbReference type="Gene3D" id="3.60.15.10">
    <property type="entry name" value="Ribonuclease Z/Hydroxyacylglutathione hydrolase-like"/>
    <property type="match status" value="1"/>
</dbReference>
<keyword evidence="2" id="KW-0694">RNA-binding</keyword>
<dbReference type="PANTHER" id="PTHR43694:SF1">
    <property type="entry name" value="RIBONUCLEASE J"/>
    <property type="match status" value="1"/>
</dbReference>
<evidence type="ECO:0000259" key="3">
    <source>
        <dbReference type="Pfam" id="PF07521"/>
    </source>
</evidence>
<dbReference type="GO" id="GO:0004527">
    <property type="term" value="F:exonuclease activity"/>
    <property type="evidence" value="ECO:0007669"/>
    <property type="project" value="UniProtKB-KW"/>
</dbReference>
<evidence type="ECO:0000313" key="6">
    <source>
        <dbReference type="Proteomes" id="UP000825933"/>
    </source>
</evidence>
<protein>
    <submittedName>
        <fullName evidence="5">MBL fold metallo-hydrolase</fullName>
    </submittedName>
</protein>
<evidence type="ECO:0000256" key="1">
    <source>
        <dbReference type="ARBA" id="ARBA00022839"/>
    </source>
</evidence>
<evidence type="ECO:0000256" key="2">
    <source>
        <dbReference type="ARBA" id="ARBA00022884"/>
    </source>
</evidence>